<organism evidence="1 2">
    <name type="scientific">Tuber melanosporum (strain Mel28)</name>
    <name type="common">Perigord black truffle</name>
    <dbReference type="NCBI Taxonomy" id="656061"/>
    <lineage>
        <taxon>Eukaryota</taxon>
        <taxon>Fungi</taxon>
        <taxon>Dikarya</taxon>
        <taxon>Ascomycota</taxon>
        <taxon>Pezizomycotina</taxon>
        <taxon>Pezizomycetes</taxon>
        <taxon>Pezizales</taxon>
        <taxon>Tuberaceae</taxon>
        <taxon>Tuber</taxon>
    </lineage>
</organism>
<dbReference type="HOGENOM" id="CLU_3299694_0_0_1"/>
<dbReference type="GeneID" id="9186611"/>
<dbReference type="RefSeq" id="XP_002842180.1">
    <property type="nucleotide sequence ID" value="XM_002842134.1"/>
</dbReference>
<accession>D5GPA6</accession>
<dbReference type="EMBL" id="FN430373">
    <property type="protein sequence ID" value="CAZ86371.1"/>
    <property type="molecule type" value="Genomic_DNA"/>
</dbReference>
<keyword evidence="2" id="KW-1185">Reference proteome</keyword>
<dbReference type="KEGG" id="tml:GSTUM_00011777001"/>
<proteinExistence type="predicted"/>
<reference evidence="1 2" key="1">
    <citation type="journal article" date="2010" name="Nature">
        <title>Perigord black truffle genome uncovers evolutionary origins and mechanisms of symbiosis.</title>
        <authorList>
            <person name="Martin F."/>
            <person name="Kohler A."/>
            <person name="Murat C."/>
            <person name="Balestrini R."/>
            <person name="Coutinho P.M."/>
            <person name="Jaillon O."/>
            <person name="Montanini B."/>
            <person name="Morin E."/>
            <person name="Noel B."/>
            <person name="Percudani R."/>
            <person name="Porcel B."/>
            <person name="Rubini A."/>
            <person name="Amicucci A."/>
            <person name="Amselem J."/>
            <person name="Anthouard V."/>
            <person name="Arcioni S."/>
            <person name="Artiguenave F."/>
            <person name="Aury J.M."/>
            <person name="Ballario P."/>
            <person name="Bolchi A."/>
            <person name="Brenna A."/>
            <person name="Brun A."/>
            <person name="Buee M."/>
            <person name="Cantarel B."/>
            <person name="Chevalier G."/>
            <person name="Couloux A."/>
            <person name="Da Silva C."/>
            <person name="Denoeud F."/>
            <person name="Duplessis S."/>
            <person name="Ghignone S."/>
            <person name="Hilselberger B."/>
            <person name="Iotti M."/>
            <person name="Marcais B."/>
            <person name="Mello A."/>
            <person name="Miranda M."/>
            <person name="Pacioni G."/>
            <person name="Quesneville H."/>
            <person name="Riccioni C."/>
            <person name="Ruotolo R."/>
            <person name="Splivallo R."/>
            <person name="Stocchi V."/>
            <person name="Tisserant E."/>
            <person name="Viscomi A.R."/>
            <person name="Zambonelli A."/>
            <person name="Zampieri E."/>
            <person name="Henrissat B."/>
            <person name="Lebrun M.H."/>
            <person name="Paolocci F."/>
            <person name="Bonfante P."/>
            <person name="Ottonello S."/>
            <person name="Wincker P."/>
        </authorList>
    </citation>
    <scope>NUCLEOTIDE SEQUENCE [LARGE SCALE GENOMIC DNA]</scope>
    <source>
        <strain evidence="1 2">Mel28</strain>
    </source>
</reference>
<dbReference type="InParanoid" id="D5GPA6"/>
<sequence>MGDISNVVCVGRWWWWCGGEWRIGIGRYVEGGGGLNAGSW</sequence>
<name>D5GPA6_TUBMM</name>
<evidence type="ECO:0000313" key="2">
    <source>
        <dbReference type="Proteomes" id="UP000006911"/>
    </source>
</evidence>
<evidence type="ECO:0000313" key="1">
    <source>
        <dbReference type="EMBL" id="CAZ86371.1"/>
    </source>
</evidence>
<dbReference type="AlphaFoldDB" id="D5GPA6"/>
<gene>
    <name evidence="1" type="ORF">GSTUM_00011777001</name>
</gene>
<protein>
    <submittedName>
        <fullName evidence="1">(Perigord truffle) hypothetical protein</fullName>
    </submittedName>
</protein>
<dbReference type="Proteomes" id="UP000006911">
    <property type="component" value="Unassembled WGS sequence"/>
</dbReference>